<sequence length="199" mass="23762">MFYELVKRNFIDYLRNDIKEHSEKHYKICEKEKCGMYYLEENNKNIDRFIDDFKILFVSDGITSEDYQGKYVDIVNNPRKILIEEMGMRKLNVKENITKNSGFFYVQYFYGGTVFLINRDVNNNFFSFLELQDRRNSVTYGELEGYRLSYEEERKKGIGNFYIRLSGAHFDTQGFYTTLRHPSSLSKFNDLIPITNCGY</sequence>
<proteinExistence type="predicted"/>
<dbReference type="Proteomes" id="UP000006908">
    <property type="component" value="Chromosome"/>
</dbReference>
<dbReference type="STRING" id="1005058.UMN179_01924"/>
<dbReference type="HOGENOM" id="CLU_1370453_0_0_6"/>
<dbReference type="KEGG" id="gan:UMN179_01924"/>
<organism evidence="1 2">
    <name type="scientific">Gallibacterium anatis (strain UMN179)</name>
    <name type="common">Pasteurella anatis</name>
    <dbReference type="NCBI Taxonomy" id="1005058"/>
    <lineage>
        <taxon>Bacteria</taxon>
        <taxon>Pseudomonadati</taxon>
        <taxon>Pseudomonadota</taxon>
        <taxon>Gammaproteobacteria</taxon>
        <taxon>Pasteurellales</taxon>
        <taxon>Pasteurellaceae</taxon>
        <taxon>Gallibacterium</taxon>
    </lineage>
</organism>
<dbReference type="EMBL" id="CP002667">
    <property type="protein sequence ID" value="AEC17939.1"/>
    <property type="molecule type" value="Genomic_DNA"/>
</dbReference>
<protein>
    <submittedName>
        <fullName evidence="1">Uncharacterized protein</fullName>
    </submittedName>
</protein>
<gene>
    <name evidence="1" type="ordered locus">UMN179_01924</name>
</gene>
<dbReference type="RefSeq" id="WP_013746706.1">
    <property type="nucleotide sequence ID" value="NC_015460.1"/>
</dbReference>
<name>F4HDX8_GALAU</name>
<dbReference type="AlphaFoldDB" id="F4HDX8"/>
<evidence type="ECO:0000313" key="1">
    <source>
        <dbReference type="EMBL" id="AEC17939.1"/>
    </source>
</evidence>
<reference evidence="1 2" key="1">
    <citation type="journal article" date="2011" name="J. Bacteriol.">
        <title>Complete genome sequence of Gallibacterium anatis strain UMN179, isolated from a laying hen with peritonitis.</title>
        <authorList>
            <person name="Johnson T.J."/>
            <person name="Fernandez-Alarcon C."/>
            <person name="Bojesen A.M."/>
            <person name="Nolan L.K."/>
            <person name="Trampel D.W."/>
            <person name="Seemann T."/>
        </authorList>
    </citation>
    <scope>NUCLEOTIDE SEQUENCE [LARGE SCALE GENOMIC DNA]</scope>
    <source>
        <strain evidence="1 2">UMN179</strain>
    </source>
</reference>
<dbReference type="PATRIC" id="fig|1005058.3.peg.1910"/>
<evidence type="ECO:0000313" key="2">
    <source>
        <dbReference type="Proteomes" id="UP000006908"/>
    </source>
</evidence>
<accession>F4HDX8</accession>